<proteinExistence type="predicted"/>
<evidence type="ECO:0000313" key="3">
    <source>
        <dbReference type="Proteomes" id="UP001152523"/>
    </source>
</evidence>
<feature type="region of interest" description="Disordered" evidence="1">
    <location>
        <begin position="8"/>
        <end position="44"/>
    </location>
</feature>
<gene>
    <name evidence="2" type="ORF">CEPIT_LOCUS33935</name>
</gene>
<dbReference type="EMBL" id="CAMAPF010000984">
    <property type="protein sequence ID" value="CAH9134698.1"/>
    <property type="molecule type" value="Genomic_DNA"/>
</dbReference>
<evidence type="ECO:0000256" key="1">
    <source>
        <dbReference type="SAM" id="MobiDB-lite"/>
    </source>
</evidence>
<protein>
    <submittedName>
        <fullName evidence="2">Uncharacterized protein</fullName>
    </submittedName>
</protein>
<reference evidence="2" key="1">
    <citation type="submission" date="2022-07" db="EMBL/GenBank/DDBJ databases">
        <authorList>
            <person name="Macas J."/>
            <person name="Novak P."/>
            <person name="Neumann P."/>
        </authorList>
    </citation>
    <scope>NUCLEOTIDE SEQUENCE</scope>
</reference>
<name>A0AAV0FGD9_9ASTE</name>
<dbReference type="AlphaFoldDB" id="A0AAV0FGD9"/>
<comment type="caution">
    <text evidence="2">The sequence shown here is derived from an EMBL/GenBank/DDBJ whole genome shotgun (WGS) entry which is preliminary data.</text>
</comment>
<dbReference type="Proteomes" id="UP001152523">
    <property type="component" value="Unassembled WGS sequence"/>
</dbReference>
<accession>A0AAV0FGD9</accession>
<evidence type="ECO:0000313" key="2">
    <source>
        <dbReference type="EMBL" id="CAH9134698.1"/>
    </source>
</evidence>
<organism evidence="2 3">
    <name type="scientific">Cuscuta epithymum</name>
    <dbReference type="NCBI Taxonomy" id="186058"/>
    <lineage>
        <taxon>Eukaryota</taxon>
        <taxon>Viridiplantae</taxon>
        <taxon>Streptophyta</taxon>
        <taxon>Embryophyta</taxon>
        <taxon>Tracheophyta</taxon>
        <taxon>Spermatophyta</taxon>
        <taxon>Magnoliopsida</taxon>
        <taxon>eudicotyledons</taxon>
        <taxon>Gunneridae</taxon>
        <taxon>Pentapetalae</taxon>
        <taxon>asterids</taxon>
        <taxon>lamiids</taxon>
        <taxon>Solanales</taxon>
        <taxon>Convolvulaceae</taxon>
        <taxon>Cuscuteae</taxon>
        <taxon>Cuscuta</taxon>
        <taxon>Cuscuta subgen. Cuscuta</taxon>
    </lineage>
</organism>
<keyword evidence="3" id="KW-1185">Reference proteome</keyword>
<sequence length="111" mass="12221">MIKWIQILPNEPPKVKSNKRKTPRVMEPPKTPWRRSKGDGGGSFKEVAAEADASWSGAGDSLEVEVSGSIFQRWRRRFPEVAAAFSGGGGGISLDVAAASPWMWRRQQLPT</sequence>